<keyword evidence="1 2" id="KW-0597">Phosphoprotein</keyword>
<evidence type="ECO:0000259" key="3">
    <source>
        <dbReference type="PROSITE" id="PS50110"/>
    </source>
</evidence>
<feature type="domain" description="Response regulatory" evidence="3">
    <location>
        <begin position="3"/>
        <end position="118"/>
    </location>
</feature>
<dbReference type="Gene3D" id="3.40.50.2300">
    <property type="match status" value="1"/>
</dbReference>
<comment type="caution">
    <text evidence="4">The sequence shown here is derived from an EMBL/GenBank/DDBJ whole genome shotgun (WGS) entry which is preliminary data.</text>
</comment>
<dbReference type="AlphaFoldDB" id="A0A511W6D1"/>
<keyword evidence="5" id="KW-1185">Reference proteome</keyword>
<name>A0A511W6D1_9BACI</name>
<dbReference type="SUPFAM" id="SSF52172">
    <property type="entry name" value="CheY-like"/>
    <property type="match status" value="1"/>
</dbReference>
<dbReference type="Pfam" id="PF00072">
    <property type="entry name" value="Response_reg"/>
    <property type="match status" value="1"/>
</dbReference>
<sequence length="126" mass="14085">MSTILIADDSKFMRMHLKHIILGHGSYNILEAADGRQAIDLYKRQQPDLVVLDITMEHVDGLTTLKEIMSIGDSATVVMCSSIGTHSNITECQQLGAHDFIIKPHFERLVDVLNSLIAINKLKRSE</sequence>
<dbReference type="InterPro" id="IPR011006">
    <property type="entry name" value="CheY-like_superfamily"/>
</dbReference>
<dbReference type="InterPro" id="IPR050595">
    <property type="entry name" value="Bact_response_regulator"/>
</dbReference>
<proteinExistence type="predicted"/>
<dbReference type="OrthoDB" id="9790669at2"/>
<dbReference type="GO" id="GO:0000160">
    <property type="term" value="P:phosphorelay signal transduction system"/>
    <property type="evidence" value="ECO:0007669"/>
    <property type="project" value="InterPro"/>
</dbReference>
<dbReference type="PROSITE" id="PS50110">
    <property type="entry name" value="RESPONSE_REGULATORY"/>
    <property type="match status" value="1"/>
</dbReference>
<feature type="modified residue" description="4-aspartylphosphate" evidence="2">
    <location>
        <position position="53"/>
    </location>
</feature>
<protein>
    <submittedName>
        <fullName evidence="4">Chemotaxis protein CheY</fullName>
    </submittedName>
</protein>
<evidence type="ECO:0000256" key="2">
    <source>
        <dbReference type="PROSITE-ProRule" id="PRU00169"/>
    </source>
</evidence>
<dbReference type="Proteomes" id="UP000321440">
    <property type="component" value="Unassembled WGS sequence"/>
</dbReference>
<evidence type="ECO:0000313" key="4">
    <source>
        <dbReference type="EMBL" id="GEN46655.1"/>
    </source>
</evidence>
<dbReference type="PANTHER" id="PTHR44591:SF3">
    <property type="entry name" value="RESPONSE REGULATORY DOMAIN-CONTAINING PROTEIN"/>
    <property type="match status" value="1"/>
</dbReference>
<reference evidence="4 5" key="1">
    <citation type="submission" date="2019-07" db="EMBL/GenBank/DDBJ databases">
        <title>Whole genome shotgun sequence of Alkalibacillus haloalkaliphilus NBRC 103110.</title>
        <authorList>
            <person name="Hosoyama A."/>
            <person name="Uohara A."/>
            <person name="Ohji S."/>
            <person name="Ichikawa N."/>
        </authorList>
    </citation>
    <scope>NUCLEOTIDE SEQUENCE [LARGE SCALE GENOMIC DNA]</scope>
    <source>
        <strain evidence="4 5">NBRC 103110</strain>
    </source>
</reference>
<dbReference type="SMART" id="SM00448">
    <property type="entry name" value="REC"/>
    <property type="match status" value="1"/>
</dbReference>
<evidence type="ECO:0000256" key="1">
    <source>
        <dbReference type="ARBA" id="ARBA00022553"/>
    </source>
</evidence>
<dbReference type="EMBL" id="BJYA01000017">
    <property type="protein sequence ID" value="GEN46655.1"/>
    <property type="molecule type" value="Genomic_DNA"/>
</dbReference>
<dbReference type="InterPro" id="IPR001789">
    <property type="entry name" value="Sig_transdc_resp-reg_receiver"/>
</dbReference>
<gene>
    <name evidence="4" type="primary">cheY_2</name>
    <name evidence="4" type="ORF">AHA02nite_24310</name>
</gene>
<organism evidence="4 5">
    <name type="scientific">Alkalibacillus haloalkaliphilus</name>
    <dbReference type="NCBI Taxonomy" id="94136"/>
    <lineage>
        <taxon>Bacteria</taxon>
        <taxon>Bacillati</taxon>
        <taxon>Bacillota</taxon>
        <taxon>Bacilli</taxon>
        <taxon>Bacillales</taxon>
        <taxon>Bacillaceae</taxon>
        <taxon>Alkalibacillus</taxon>
    </lineage>
</organism>
<accession>A0A511W6D1</accession>
<evidence type="ECO:0000313" key="5">
    <source>
        <dbReference type="Proteomes" id="UP000321440"/>
    </source>
</evidence>
<dbReference type="RefSeq" id="WP_146817643.1">
    <property type="nucleotide sequence ID" value="NZ_BJYA01000017.1"/>
</dbReference>
<dbReference type="PANTHER" id="PTHR44591">
    <property type="entry name" value="STRESS RESPONSE REGULATOR PROTEIN 1"/>
    <property type="match status" value="1"/>
</dbReference>